<dbReference type="OrthoDB" id="286301at2759"/>
<keyword evidence="3" id="KW-1185">Reference proteome</keyword>
<dbReference type="PROSITE" id="PS50213">
    <property type="entry name" value="FAS1"/>
    <property type="match status" value="1"/>
</dbReference>
<protein>
    <submittedName>
        <fullName evidence="2">Fasciclin domain protein</fullName>
    </submittedName>
</protein>
<feature type="domain" description="FAS1" evidence="1">
    <location>
        <begin position="20"/>
        <end position="156"/>
    </location>
</feature>
<organism evidence="2 3">
    <name type="scientific">Dictyocaulus viviparus</name>
    <name type="common">Bovine lungworm</name>
    <dbReference type="NCBI Taxonomy" id="29172"/>
    <lineage>
        <taxon>Eukaryota</taxon>
        <taxon>Metazoa</taxon>
        <taxon>Ecdysozoa</taxon>
        <taxon>Nematoda</taxon>
        <taxon>Chromadorea</taxon>
        <taxon>Rhabditida</taxon>
        <taxon>Rhabditina</taxon>
        <taxon>Rhabditomorpha</taxon>
        <taxon>Strongyloidea</taxon>
        <taxon>Metastrongylidae</taxon>
        <taxon>Dictyocaulus</taxon>
    </lineage>
</organism>
<evidence type="ECO:0000313" key="3">
    <source>
        <dbReference type="Proteomes" id="UP000053766"/>
    </source>
</evidence>
<dbReference type="InterPro" id="IPR036378">
    <property type="entry name" value="FAS1_dom_sf"/>
</dbReference>
<sequence length="182" mass="20648">MTDFQTTKFCKIHLKYSATISDILRVIAGATYRISDTLLSRLWRESSLNASLTSEKPITVFIPSDDSFSNNGFKKLIKNSTLSDIFVRRHILNEPLCEFDIHHHPSEIRIQTYVNLNGEVLRPVQHGDDIFIDGAKIEESEIVLSNGVAYILDSTISRDYISIQPDINRRTGTNLLNIISSH</sequence>
<dbReference type="SMART" id="SM00554">
    <property type="entry name" value="FAS1"/>
    <property type="match status" value="1"/>
</dbReference>
<dbReference type="AlphaFoldDB" id="A0A0D8Y3E4"/>
<dbReference type="STRING" id="29172.A0A0D8Y3E4"/>
<name>A0A0D8Y3E4_DICVI</name>
<dbReference type="EMBL" id="KN716188">
    <property type="protein sequence ID" value="KJH51210.1"/>
    <property type="molecule type" value="Genomic_DNA"/>
</dbReference>
<dbReference type="Gene3D" id="2.30.180.10">
    <property type="entry name" value="FAS1 domain"/>
    <property type="match status" value="1"/>
</dbReference>
<dbReference type="Proteomes" id="UP000053766">
    <property type="component" value="Unassembled WGS sequence"/>
</dbReference>
<accession>A0A0D8Y3E4</accession>
<dbReference type="Pfam" id="PF02469">
    <property type="entry name" value="Fasciclin"/>
    <property type="match status" value="1"/>
</dbReference>
<proteinExistence type="predicted"/>
<reference evidence="2 3" key="1">
    <citation type="submission" date="2013-11" db="EMBL/GenBank/DDBJ databases">
        <title>Draft genome of the bovine lungworm Dictyocaulus viviparus.</title>
        <authorList>
            <person name="Mitreva M."/>
        </authorList>
    </citation>
    <scope>NUCLEOTIDE SEQUENCE [LARGE SCALE GENOMIC DNA]</scope>
    <source>
        <strain evidence="2 3">HannoverDv2000</strain>
    </source>
</reference>
<reference evidence="3" key="2">
    <citation type="journal article" date="2016" name="Sci. Rep.">
        <title>Dictyocaulus viviparus genome, variome and transcriptome elucidate lungworm biology and support future intervention.</title>
        <authorList>
            <person name="McNulty S.N."/>
            <person name="Strube C."/>
            <person name="Rosa B.A."/>
            <person name="Martin J.C."/>
            <person name="Tyagi R."/>
            <person name="Choi Y.J."/>
            <person name="Wang Q."/>
            <person name="Hallsworth Pepin K."/>
            <person name="Zhang X."/>
            <person name="Ozersky P."/>
            <person name="Wilson R.K."/>
            <person name="Sternberg P.W."/>
            <person name="Gasser R.B."/>
            <person name="Mitreva M."/>
        </authorList>
    </citation>
    <scope>NUCLEOTIDE SEQUENCE [LARGE SCALE GENOMIC DNA]</scope>
    <source>
        <strain evidence="3">HannoverDv2000</strain>
    </source>
</reference>
<evidence type="ECO:0000313" key="2">
    <source>
        <dbReference type="EMBL" id="KJH51210.1"/>
    </source>
</evidence>
<dbReference type="InterPro" id="IPR000782">
    <property type="entry name" value="FAS1_domain"/>
</dbReference>
<gene>
    <name evidence="2" type="ORF">DICVIV_02575</name>
</gene>
<dbReference type="SUPFAM" id="SSF82153">
    <property type="entry name" value="FAS1 domain"/>
    <property type="match status" value="1"/>
</dbReference>
<evidence type="ECO:0000259" key="1">
    <source>
        <dbReference type="PROSITE" id="PS50213"/>
    </source>
</evidence>